<dbReference type="SUPFAM" id="SSF53187">
    <property type="entry name" value="Zn-dependent exopeptidases"/>
    <property type="match status" value="1"/>
</dbReference>
<dbReference type="InterPro" id="IPR039373">
    <property type="entry name" value="Peptidase_M28B"/>
</dbReference>
<dbReference type="AlphaFoldDB" id="A0ABC8L475"/>
<evidence type="ECO:0008006" key="3">
    <source>
        <dbReference type="Google" id="ProtNLM"/>
    </source>
</evidence>
<sequence>MMLWFENGVQIQRLSRVDSDFSGFLHHSGIPSIDMYYGADYHVYHTAFDSYEWMIGNADPLFHRHVAMAGIWGLLGIILADEPVIPYISYAEQLQVHRDALSKILQGKAFVDPLSMAIQ</sequence>
<reference evidence="1 2" key="1">
    <citation type="submission" date="2022-03" db="EMBL/GenBank/DDBJ databases">
        <authorList>
            <person name="Macdonald S."/>
            <person name="Ahmed S."/>
            <person name="Newling K."/>
        </authorList>
    </citation>
    <scope>NUCLEOTIDE SEQUENCE [LARGE SCALE GENOMIC DNA]</scope>
</reference>
<keyword evidence="2" id="KW-1185">Reference proteome</keyword>
<gene>
    <name evidence="1" type="ORF">ERUC_LOCUS31563</name>
</gene>
<name>A0ABC8L475_ERUVS</name>
<dbReference type="PANTHER" id="PTHR10404">
    <property type="entry name" value="N-ACETYLATED-ALPHA-LINKED ACIDIC DIPEPTIDASE"/>
    <property type="match status" value="1"/>
</dbReference>
<dbReference type="PANTHER" id="PTHR10404:SF75">
    <property type="entry name" value="GLUTAMATE CARBOXYPEPTIDASE AMP1-RELATED"/>
    <property type="match status" value="1"/>
</dbReference>
<evidence type="ECO:0000313" key="1">
    <source>
        <dbReference type="EMBL" id="CAH8371650.1"/>
    </source>
</evidence>
<organism evidence="1 2">
    <name type="scientific">Eruca vesicaria subsp. sativa</name>
    <name type="common">Garden rocket</name>
    <name type="synonym">Eruca sativa</name>
    <dbReference type="NCBI Taxonomy" id="29727"/>
    <lineage>
        <taxon>Eukaryota</taxon>
        <taxon>Viridiplantae</taxon>
        <taxon>Streptophyta</taxon>
        <taxon>Embryophyta</taxon>
        <taxon>Tracheophyta</taxon>
        <taxon>Spermatophyta</taxon>
        <taxon>Magnoliopsida</taxon>
        <taxon>eudicotyledons</taxon>
        <taxon>Gunneridae</taxon>
        <taxon>Pentapetalae</taxon>
        <taxon>rosids</taxon>
        <taxon>malvids</taxon>
        <taxon>Brassicales</taxon>
        <taxon>Brassicaceae</taxon>
        <taxon>Brassiceae</taxon>
        <taxon>Eruca</taxon>
    </lineage>
</organism>
<dbReference type="Proteomes" id="UP001642260">
    <property type="component" value="Unassembled WGS sequence"/>
</dbReference>
<dbReference type="EMBL" id="CAKOAT010430709">
    <property type="protein sequence ID" value="CAH8371650.1"/>
    <property type="molecule type" value="Genomic_DNA"/>
</dbReference>
<proteinExistence type="predicted"/>
<comment type="caution">
    <text evidence="1">The sequence shown here is derived from an EMBL/GenBank/DDBJ whole genome shotgun (WGS) entry which is preliminary data.</text>
</comment>
<evidence type="ECO:0000313" key="2">
    <source>
        <dbReference type="Proteomes" id="UP001642260"/>
    </source>
</evidence>
<protein>
    <recommendedName>
        <fullName evidence="3">Peptidase M28 domain-containing protein</fullName>
    </recommendedName>
</protein>
<accession>A0ABC8L475</accession>
<dbReference type="Gene3D" id="3.40.630.10">
    <property type="entry name" value="Zn peptidases"/>
    <property type="match status" value="1"/>
</dbReference>